<dbReference type="InterPro" id="IPR002347">
    <property type="entry name" value="SDR_fam"/>
</dbReference>
<evidence type="ECO:0000256" key="2">
    <source>
        <dbReference type="ARBA" id="ARBA00022857"/>
    </source>
</evidence>
<dbReference type="SUPFAM" id="SSF51735">
    <property type="entry name" value="NAD(P)-binding Rossmann-fold domains"/>
    <property type="match status" value="1"/>
</dbReference>
<reference evidence="4" key="1">
    <citation type="journal article" date="2023" name="Mol. Phylogenet. Evol.">
        <title>Genome-scale phylogeny and comparative genomics of the fungal order Sordariales.</title>
        <authorList>
            <person name="Hensen N."/>
            <person name="Bonometti L."/>
            <person name="Westerberg I."/>
            <person name="Brannstrom I.O."/>
            <person name="Guillou S."/>
            <person name="Cros-Aarteil S."/>
            <person name="Calhoun S."/>
            <person name="Haridas S."/>
            <person name="Kuo A."/>
            <person name="Mondo S."/>
            <person name="Pangilinan J."/>
            <person name="Riley R."/>
            <person name="LaButti K."/>
            <person name="Andreopoulos B."/>
            <person name="Lipzen A."/>
            <person name="Chen C."/>
            <person name="Yan M."/>
            <person name="Daum C."/>
            <person name="Ng V."/>
            <person name="Clum A."/>
            <person name="Steindorff A."/>
            <person name="Ohm R.A."/>
            <person name="Martin F."/>
            <person name="Silar P."/>
            <person name="Natvig D.O."/>
            <person name="Lalanne C."/>
            <person name="Gautier V."/>
            <person name="Ament-Velasquez S.L."/>
            <person name="Kruys A."/>
            <person name="Hutchinson M.I."/>
            <person name="Powell A.J."/>
            <person name="Barry K."/>
            <person name="Miller A.N."/>
            <person name="Grigoriev I.V."/>
            <person name="Debuchy R."/>
            <person name="Gladieux P."/>
            <person name="Hiltunen Thoren M."/>
            <person name="Johannesson H."/>
        </authorList>
    </citation>
    <scope>NUCLEOTIDE SEQUENCE</scope>
    <source>
        <strain evidence="4">SMH4131-1</strain>
    </source>
</reference>
<keyword evidence="3" id="KW-0560">Oxidoreductase</keyword>
<name>A0AAE0MJY1_9PEZI</name>
<dbReference type="EMBL" id="JAUEPO010000001">
    <property type="protein sequence ID" value="KAK3335356.1"/>
    <property type="molecule type" value="Genomic_DNA"/>
</dbReference>
<gene>
    <name evidence="4" type="ORF">B0T19DRAFT_406188</name>
</gene>
<comment type="caution">
    <text evidence="4">The sequence shown here is derived from an EMBL/GenBank/DDBJ whole genome shotgun (WGS) entry which is preliminary data.</text>
</comment>
<dbReference type="Gene3D" id="3.40.50.720">
    <property type="entry name" value="NAD(P)-binding Rossmann-like Domain"/>
    <property type="match status" value="1"/>
</dbReference>
<dbReference type="Pfam" id="PF00106">
    <property type="entry name" value="adh_short"/>
    <property type="match status" value="1"/>
</dbReference>
<accession>A0AAE0MJY1</accession>
<reference evidence="4" key="2">
    <citation type="submission" date="2023-06" db="EMBL/GenBank/DDBJ databases">
        <authorList>
            <consortium name="Lawrence Berkeley National Laboratory"/>
            <person name="Haridas S."/>
            <person name="Hensen N."/>
            <person name="Bonometti L."/>
            <person name="Westerberg I."/>
            <person name="Brannstrom I.O."/>
            <person name="Guillou S."/>
            <person name="Cros-Aarteil S."/>
            <person name="Calhoun S."/>
            <person name="Kuo A."/>
            <person name="Mondo S."/>
            <person name="Pangilinan J."/>
            <person name="Riley R."/>
            <person name="Labutti K."/>
            <person name="Andreopoulos B."/>
            <person name="Lipzen A."/>
            <person name="Chen C."/>
            <person name="Yanf M."/>
            <person name="Daum C."/>
            <person name="Ng V."/>
            <person name="Clum A."/>
            <person name="Steindorff A."/>
            <person name="Ohm R."/>
            <person name="Martin F."/>
            <person name="Silar P."/>
            <person name="Natvig D."/>
            <person name="Lalanne C."/>
            <person name="Gautier V."/>
            <person name="Ament-Velasquez S.L."/>
            <person name="Kruys A."/>
            <person name="Hutchinson M.I."/>
            <person name="Powell A.J."/>
            <person name="Barry K."/>
            <person name="Miller A.N."/>
            <person name="Grigoriev I.V."/>
            <person name="Debuchy R."/>
            <person name="Gladieux P."/>
            <person name="Thoren M.H."/>
            <person name="Johannesson H."/>
        </authorList>
    </citation>
    <scope>NUCLEOTIDE SEQUENCE</scope>
    <source>
        <strain evidence="4">SMH4131-1</strain>
    </source>
</reference>
<evidence type="ECO:0000256" key="3">
    <source>
        <dbReference type="ARBA" id="ARBA00023002"/>
    </source>
</evidence>
<evidence type="ECO:0000313" key="5">
    <source>
        <dbReference type="Proteomes" id="UP001286456"/>
    </source>
</evidence>
<organism evidence="4 5">
    <name type="scientific">Cercophora scortea</name>
    <dbReference type="NCBI Taxonomy" id="314031"/>
    <lineage>
        <taxon>Eukaryota</taxon>
        <taxon>Fungi</taxon>
        <taxon>Dikarya</taxon>
        <taxon>Ascomycota</taxon>
        <taxon>Pezizomycotina</taxon>
        <taxon>Sordariomycetes</taxon>
        <taxon>Sordariomycetidae</taxon>
        <taxon>Sordariales</taxon>
        <taxon>Lasiosphaeriaceae</taxon>
        <taxon>Cercophora</taxon>
    </lineage>
</organism>
<evidence type="ECO:0000313" key="4">
    <source>
        <dbReference type="EMBL" id="KAK3335356.1"/>
    </source>
</evidence>
<proteinExistence type="inferred from homology"/>
<dbReference type="AlphaFoldDB" id="A0AAE0MJY1"/>
<protein>
    <submittedName>
        <fullName evidence="4">Uncharacterized protein</fullName>
    </submittedName>
</protein>
<dbReference type="PANTHER" id="PTHR43976:SF16">
    <property type="entry name" value="SHORT-CHAIN DEHYDROGENASE_REDUCTASE FAMILY PROTEIN"/>
    <property type="match status" value="1"/>
</dbReference>
<dbReference type="PROSITE" id="PS00061">
    <property type="entry name" value="ADH_SHORT"/>
    <property type="match status" value="1"/>
</dbReference>
<dbReference type="GO" id="GO:0016491">
    <property type="term" value="F:oxidoreductase activity"/>
    <property type="evidence" value="ECO:0007669"/>
    <property type="project" value="UniProtKB-KW"/>
</dbReference>
<keyword evidence="5" id="KW-1185">Reference proteome</keyword>
<dbReference type="Proteomes" id="UP001286456">
    <property type="component" value="Unassembled WGS sequence"/>
</dbReference>
<dbReference type="PANTHER" id="PTHR43976">
    <property type="entry name" value="SHORT CHAIN DEHYDROGENASE"/>
    <property type="match status" value="1"/>
</dbReference>
<dbReference type="InterPro" id="IPR051911">
    <property type="entry name" value="SDR_oxidoreductase"/>
</dbReference>
<keyword evidence="2" id="KW-0521">NADP</keyword>
<sequence>MAEHVWFVTACSSGFGRAIAFSALRRGHKVIATARDSSKLSELRDAGAAVMDVDVTSDDATLAAKLAQANAVFGSITHVVNCAGYILEGAIEEASNKEVFDQFNTNVFGTFNIARVATKYLRAAAAAAGEGSRRRRTALATFGSLGSWQSGAAVAHYCSTKFAVSGLTEGLADELKPFGIDVCVIEPGYTRTGFLARDDNNSHRIQTAKRLAVYEGTPAAALRDAMEAYDGKQPGSVEKSAELIVDVLTGEGVGEGRPVPVRLVLGADAVEAVRRKCLETLALVEAWEAVGRASAGVGEF</sequence>
<evidence type="ECO:0000256" key="1">
    <source>
        <dbReference type="ARBA" id="ARBA00006484"/>
    </source>
</evidence>
<comment type="similarity">
    <text evidence="1">Belongs to the short-chain dehydrogenases/reductases (SDR) family.</text>
</comment>
<dbReference type="PRINTS" id="PR00081">
    <property type="entry name" value="GDHRDH"/>
</dbReference>
<dbReference type="InterPro" id="IPR020904">
    <property type="entry name" value="Sc_DH/Rdtase_CS"/>
</dbReference>
<dbReference type="InterPro" id="IPR036291">
    <property type="entry name" value="NAD(P)-bd_dom_sf"/>
</dbReference>